<dbReference type="RefSeq" id="WP_045248056.1">
    <property type="nucleotide sequence ID" value="NZ_JYIY01000077.1"/>
</dbReference>
<dbReference type="CDD" id="cd04301">
    <property type="entry name" value="NAT_SF"/>
    <property type="match status" value="1"/>
</dbReference>
<dbReference type="PANTHER" id="PTHR43792">
    <property type="entry name" value="GNAT FAMILY, PUTATIVE (AFU_ORTHOLOGUE AFUA_3G00765)-RELATED-RELATED"/>
    <property type="match status" value="1"/>
</dbReference>
<dbReference type="Proteomes" id="UP000033451">
    <property type="component" value="Unassembled WGS sequence"/>
</dbReference>
<feature type="domain" description="N-acetyltransferase" evidence="4">
    <location>
        <begin position="16"/>
        <end position="165"/>
    </location>
</feature>
<evidence type="ECO:0000259" key="4">
    <source>
        <dbReference type="PROSITE" id="PS51186"/>
    </source>
</evidence>
<dbReference type="Gene3D" id="3.40.630.30">
    <property type="match status" value="1"/>
</dbReference>
<dbReference type="InterPro" id="IPR000182">
    <property type="entry name" value="GNAT_dom"/>
</dbReference>
<dbReference type="EMBL" id="JYIY01000077">
    <property type="protein sequence ID" value="KJL35709.1"/>
    <property type="molecule type" value="Genomic_DNA"/>
</dbReference>
<comment type="similarity">
    <text evidence="3">Belongs to the acetyltransferase family. RimJ subfamily.</text>
</comment>
<dbReference type="GO" id="GO:0008999">
    <property type="term" value="F:protein-N-terminal-alanine acetyltransferase activity"/>
    <property type="evidence" value="ECO:0007669"/>
    <property type="project" value="TreeGrafter"/>
</dbReference>
<evidence type="ECO:0000313" key="5">
    <source>
        <dbReference type="EMBL" id="KJL35709.1"/>
    </source>
</evidence>
<sequence>MTDVSLTPWRDDHLPVLIAANTPEMTVHLGGPETDDEVRARHAKYLRLTAAGEAWMFAIEREGTAIGGIGFWPSDLGGAPVYEAGWHVLPPWQGRGYAGAGLRALVEMAPTIAAPRSLIVAFPSIENDASNGVCRAAGFTALDERDSEYRGVRLHVRVWTRHFREPLTAAPSAP</sequence>
<name>A0A0F0LSN4_9MICO</name>
<dbReference type="InterPro" id="IPR051531">
    <property type="entry name" value="N-acetyltransferase"/>
</dbReference>
<dbReference type="SUPFAM" id="SSF55729">
    <property type="entry name" value="Acyl-CoA N-acyltransferases (Nat)"/>
    <property type="match status" value="1"/>
</dbReference>
<gene>
    <name evidence="5" type="ORF">RR49_02142</name>
</gene>
<evidence type="ECO:0000256" key="2">
    <source>
        <dbReference type="ARBA" id="ARBA00023315"/>
    </source>
</evidence>
<comment type="caution">
    <text evidence="5">The sequence shown here is derived from an EMBL/GenBank/DDBJ whole genome shotgun (WGS) entry which is preliminary data.</text>
</comment>
<dbReference type="GO" id="GO:0005737">
    <property type="term" value="C:cytoplasm"/>
    <property type="evidence" value="ECO:0007669"/>
    <property type="project" value="TreeGrafter"/>
</dbReference>
<dbReference type="AlphaFoldDB" id="A0A0F0LSN4"/>
<proteinExistence type="inferred from homology"/>
<dbReference type="PATRIC" id="fig|400772.4.peg.2157"/>
<dbReference type="PANTHER" id="PTHR43792:SF8">
    <property type="entry name" value="[RIBOSOMAL PROTEIN US5]-ALANINE N-ACETYLTRANSFERASE"/>
    <property type="match status" value="1"/>
</dbReference>
<reference evidence="5 6" key="1">
    <citation type="submission" date="2015-02" db="EMBL/GenBank/DDBJ databases">
        <title>Draft genome sequences of ten Microbacterium spp. with emphasis on heavy metal contaminated environments.</title>
        <authorList>
            <person name="Corretto E."/>
        </authorList>
    </citation>
    <scope>NUCLEOTIDE SEQUENCE [LARGE SCALE GENOMIC DNA]</scope>
    <source>
        <strain evidence="5 6">DSM 18659</strain>
    </source>
</reference>
<protein>
    <recommendedName>
        <fullName evidence="4">N-acetyltransferase domain-containing protein</fullName>
    </recommendedName>
</protein>
<dbReference type="Pfam" id="PF13302">
    <property type="entry name" value="Acetyltransf_3"/>
    <property type="match status" value="1"/>
</dbReference>
<evidence type="ECO:0000313" key="6">
    <source>
        <dbReference type="Proteomes" id="UP000033451"/>
    </source>
</evidence>
<accession>A0A0F0LSN4</accession>
<dbReference type="PROSITE" id="PS51186">
    <property type="entry name" value="GNAT"/>
    <property type="match status" value="1"/>
</dbReference>
<keyword evidence="1" id="KW-0808">Transferase</keyword>
<keyword evidence="6" id="KW-1185">Reference proteome</keyword>
<evidence type="ECO:0000256" key="3">
    <source>
        <dbReference type="ARBA" id="ARBA00038502"/>
    </source>
</evidence>
<organism evidence="5 6">
    <name type="scientific">Microbacterium ginsengisoli</name>
    <dbReference type="NCBI Taxonomy" id="400772"/>
    <lineage>
        <taxon>Bacteria</taxon>
        <taxon>Bacillati</taxon>
        <taxon>Actinomycetota</taxon>
        <taxon>Actinomycetes</taxon>
        <taxon>Micrococcales</taxon>
        <taxon>Microbacteriaceae</taxon>
        <taxon>Microbacterium</taxon>
    </lineage>
</organism>
<evidence type="ECO:0000256" key="1">
    <source>
        <dbReference type="ARBA" id="ARBA00022679"/>
    </source>
</evidence>
<keyword evidence="2" id="KW-0012">Acyltransferase</keyword>
<dbReference type="OrthoDB" id="9809583at2"/>
<dbReference type="InterPro" id="IPR016181">
    <property type="entry name" value="Acyl_CoA_acyltransferase"/>
</dbReference>
<dbReference type="STRING" id="400772.RR49_02142"/>